<evidence type="ECO:0000256" key="11">
    <source>
        <dbReference type="SAM" id="MobiDB-lite"/>
    </source>
</evidence>
<feature type="domain" description="RING-type" evidence="13">
    <location>
        <begin position="30"/>
        <end position="83"/>
    </location>
</feature>
<dbReference type="InterPro" id="IPR011016">
    <property type="entry name" value="Znf_RING-CH"/>
</dbReference>
<dbReference type="PROSITE" id="PS50089">
    <property type="entry name" value="ZF_RING_2"/>
    <property type="match status" value="1"/>
</dbReference>
<evidence type="ECO:0000256" key="9">
    <source>
        <dbReference type="ARBA" id="ARBA00023136"/>
    </source>
</evidence>
<evidence type="ECO:0000256" key="10">
    <source>
        <dbReference type="PROSITE-ProRule" id="PRU00175"/>
    </source>
</evidence>
<feature type="region of interest" description="Disordered" evidence="11">
    <location>
        <begin position="1"/>
        <end position="20"/>
    </location>
</feature>
<keyword evidence="6" id="KW-0833">Ubl conjugation pathway</keyword>
<keyword evidence="7" id="KW-0862">Zinc</keyword>
<evidence type="ECO:0000256" key="5">
    <source>
        <dbReference type="ARBA" id="ARBA00022771"/>
    </source>
</evidence>
<dbReference type="SUPFAM" id="SSF57850">
    <property type="entry name" value="RING/U-box"/>
    <property type="match status" value="1"/>
</dbReference>
<name>A0A914EGE8_9BILA</name>
<dbReference type="PANTHER" id="PTHR46065:SF3">
    <property type="entry name" value="FI20425P1"/>
    <property type="match status" value="1"/>
</dbReference>
<organism evidence="15 16">
    <name type="scientific">Acrobeloides nanus</name>
    <dbReference type="NCBI Taxonomy" id="290746"/>
    <lineage>
        <taxon>Eukaryota</taxon>
        <taxon>Metazoa</taxon>
        <taxon>Ecdysozoa</taxon>
        <taxon>Nematoda</taxon>
        <taxon>Chromadorea</taxon>
        <taxon>Rhabditida</taxon>
        <taxon>Tylenchina</taxon>
        <taxon>Cephalobomorpha</taxon>
        <taxon>Cephaloboidea</taxon>
        <taxon>Cephalobidae</taxon>
        <taxon>Acrobeloides</taxon>
    </lineage>
</organism>
<evidence type="ECO:0000256" key="8">
    <source>
        <dbReference type="ARBA" id="ARBA00022989"/>
    </source>
</evidence>
<feature type="transmembrane region" description="Helical" evidence="12">
    <location>
        <begin position="115"/>
        <end position="137"/>
    </location>
</feature>
<accession>A0A914EGE8</accession>
<dbReference type="Gene3D" id="3.30.40.10">
    <property type="entry name" value="Zinc/RING finger domain, C3HC4 (zinc finger)"/>
    <property type="match status" value="1"/>
</dbReference>
<keyword evidence="2" id="KW-0808">Transferase</keyword>
<keyword evidence="15" id="KW-1185">Reference proteome</keyword>
<evidence type="ECO:0000256" key="7">
    <source>
        <dbReference type="ARBA" id="ARBA00022833"/>
    </source>
</evidence>
<dbReference type="InterPro" id="IPR013083">
    <property type="entry name" value="Znf_RING/FYVE/PHD"/>
</dbReference>
<dbReference type="InterPro" id="IPR001841">
    <property type="entry name" value="Znf_RING"/>
</dbReference>
<comment type="subcellular location">
    <subcellularLocation>
        <location evidence="1">Membrane</location>
        <topology evidence="1">Multi-pass membrane protein</topology>
    </subcellularLocation>
</comment>
<evidence type="ECO:0000259" key="13">
    <source>
        <dbReference type="PROSITE" id="PS50089"/>
    </source>
</evidence>
<dbReference type="GO" id="GO:0004842">
    <property type="term" value="F:ubiquitin-protein transferase activity"/>
    <property type="evidence" value="ECO:0007669"/>
    <property type="project" value="TreeGrafter"/>
</dbReference>
<keyword evidence="8 12" id="KW-1133">Transmembrane helix</keyword>
<protein>
    <submittedName>
        <fullName evidence="16">RING-CH-type domain-containing protein</fullName>
    </submittedName>
</protein>
<keyword evidence="5 10" id="KW-0863">Zinc-finger</keyword>
<dbReference type="AlphaFoldDB" id="A0A914EGE8"/>
<evidence type="ECO:0000256" key="1">
    <source>
        <dbReference type="ARBA" id="ARBA00004141"/>
    </source>
</evidence>
<dbReference type="SMART" id="SM00744">
    <property type="entry name" value="RINGv"/>
    <property type="match status" value="1"/>
</dbReference>
<dbReference type="GO" id="GO:0016020">
    <property type="term" value="C:membrane"/>
    <property type="evidence" value="ECO:0007669"/>
    <property type="project" value="UniProtKB-SubCell"/>
</dbReference>
<dbReference type="Proteomes" id="UP000887540">
    <property type="component" value="Unplaced"/>
</dbReference>
<dbReference type="GO" id="GO:0016567">
    <property type="term" value="P:protein ubiquitination"/>
    <property type="evidence" value="ECO:0007669"/>
    <property type="project" value="TreeGrafter"/>
</dbReference>
<dbReference type="GO" id="GO:0008270">
    <property type="term" value="F:zinc ion binding"/>
    <property type="evidence" value="ECO:0007669"/>
    <property type="project" value="UniProtKB-KW"/>
</dbReference>
<feature type="transmembrane region" description="Helical" evidence="12">
    <location>
        <begin position="157"/>
        <end position="182"/>
    </location>
</feature>
<evidence type="ECO:0000313" key="15">
    <source>
        <dbReference type="Proteomes" id="UP000887540"/>
    </source>
</evidence>
<evidence type="ECO:0000256" key="2">
    <source>
        <dbReference type="ARBA" id="ARBA00022679"/>
    </source>
</evidence>
<feature type="domain" description="RING-CH-type" evidence="14">
    <location>
        <begin position="22"/>
        <end position="89"/>
    </location>
</feature>
<sequence length="277" mass="31954">MHKHSTPKAHKDDENKPDSPNFLNTSLAVCRICHSSERSCPYGKSGGPLISPCLCKGTMGLFHRICLSQWLETSKTRSCEICKFTFEVKRIKRGFCSYMAHRDARIERKNMITDFICFLILTPLAFLAAGLCSYGSISHHTAKANIGDVEEKWLDPPSAEVAICLMILTLLLMFTYTTWLVITFMYHFRMFRLWQNANQKLYVMDQMDEQESIWVNGNRSQNWKSRSIASFVRRITPARFYGSRRRNNFNTTFSFLQGIHRNPASAPNFSMDESNIC</sequence>
<evidence type="ECO:0000256" key="3">
    <source>
        <dbReference type="ARBA" id="ARBA00022692"/>
    </source>
</evidence>
<evidence type="ECO:0000313" key="16">
    <source>
        <dbReference type="WBParaSite" id="ACRNAN_scaffold7588.g30043.t1"/>
    </source>
</evidence>
<keyword evidence="3 12" id="KW-0812">Transmembrane</keyword>
<dbReference type="PROSITE" id="PS51292">
    <property type="entry name" value="ZF_RING_CH"/>
    <property type="match status" value="1"/>
</dbReference>
<keyword evidence="4" id="KW-0479">Metal-binding</keyword>
<keyword evidence="9 12" id="KW-0472">Membrane</keyword>
<proteinExistence type="predicted"/>
<evidence type="ECO:0000256" key="4">
    <source>
        <dbReference type="ARBA" id="ARBA00022723"/>
    </source>
</evidence>
<dbReference type="PANTHER" id="PTHR46065">
    <property type="entry name" value="E3 UBIQUITIN-PROTEIN LIGASE MARCH 2/3 FAMILY MEMBER"/>
    <property type="match status" value="1"/>
</dbReference>
<evidence type="ECO:0000259" key="14">
    <source>
        <dbReference type="PROSITE" id="PS51292"/>
    </source>
</evidence>
<dbReference type="Pfam" id="PF12906">
    <property type="entry name" value="RINGv"/>
    <property type="match status" value="1"/>
</dbReference>
<evidence type="ECO:0000256" key="6">
    <source>
        <dbReference type="ARBA" id="ARBA00022786"/>
    </source>
</evidence>
<dbReference type="WBParaSite" id="ACRNAN_scaffold7588.g30043.t1">
    <property type="protein sequence ID" value="ACRNAN_scaffold7588.g30043.t1"/>
    <property type="gene ID" value="ACRNAN_scaffold7588.g30043"/>
</dbReference>
<evidence type="ECO:0000256" key="12">
    <source>
        <dbReference type="SAM" id="Phobius"/>
    </source>
</evidence>
<reference evidence="16" key="1">
    <citation type="submission" date="2022-11" db="UniProtKB">
        <authorList>
            <consortium name="WormBaseParasite"/>
        </authorList>
    </citation>
    <scope>IDENTIFICATION</scope>
</reference>